<dbReference type="OrthoDB" id="9775794at2"/>
<evidence type="ECO:0000256" key="3">
    <source>
        <dbReference type="RuleBase" id="RU003707"/>
    </source>
</evidence>
<dbReference type="InterPro" id="IPR001753">
    <property type="entry name" value="Enoyl-CoA_hydra/iso"/>
</dbReference>
<dbReference type="GO" id="GO:0006635">
    <property type="term" value="P:fatty acid beta-oxidation"/>
    <property type="evidence" value="ECO:0007669"/>
    <property type="project" value="TreeGrafter"/>
</dbReference>
<dbReference type="Proteomes" id="UP000015500">
    <property type="component" value="Chromosome"/>
</dbReference>
<protein>
    <submittedName>
        <fullName evidence="4">Crotonase</fullName>
    </submittedName>
</protein>
<dbReference type="InterPro" id="IPR018376">
    <property type="entry name" value="Enoyl-CoA_hyd/isom_CS"/>
</dbReference>
<reference evidence="4 5" key="1">
    <citation type="journal article" date="2014" name="Genome Announc.">
        <title>Complete Genome Sequence of the Thermophilic Polychlorinated Biphenyl Degrader Geobacillus sp. Strain JF8 (NBRC 109937).</title>
        <authorList>
            <person name="Shintani M."/>
            <person name="Ohtsubo Y."/>
            <person name="Fukuda K."/>
            <person name="Hosoyama A."/>
            <person name="Ohji S."/>
            <person name="Yamazoe A."/>
            <person name="Fujita N."/>
            <person name="Nagata Y."/>
            <person name="Tsuda M."/>
            <person name="Hatta T."/>
            <person name="Kimbara K."/>
        </authorList>
    </citation>
    <scope>NUCLEOTIDE SEQUENCE [LARGE SCALE GENOMIC DNA]</scope>
    <source>
        <strain evidence="4 5">JF8</strain>
    </source>
</reference>
<name>S5ZCA6_GEOG3</name>
<evidence type="ECO:0000313" key="4">
    <source>
        <dbReference type="EMBL" id="AGT31800.1"/>
    </source>
</evidence>
<dbReference type="RefSeq" id="WP_020959610.1">
    <property type="nucleotide sequence ID" value="NC_022080.4"/>
</dbReference>
<dbReference type="AlphaFoldDB" id="S5ZCA6"/>
<dbReference type="PROSITE" id="PS00166">
    <property type="entry name" value="ENOYL_COA_HYDRATASE"/>
    <property type="match status" value="1"/>
</dbReference>
<dbReference type="GO" id="GO:0016836">
    <property type="term" value="F:hydro-lyase activity"/>
    <property type="evidence" value="ECO:0007669"/>
    <property type="project" value="UniProtKB-ARBA"/>
</dbReference>
<evidence type="ECO:0000256" key="2">
    <source>
        <dbReference type="ARBA" id="ARBA00023239"/>
    </source>
</evidence>
<keyword evidence="5" id="KW-1185">Reference proteome</keyword>
<dbReference type="InterPro" id="IPR029045">
    <property type="entry name" value="ClpP/crotonase-like_dom_sf"/>
</dbReference>
<dbReference type="SUPFAM" id="SSF52096">
    <property type="entry name" value="ClpP/crotonase"/>
    <property type="match status" value="1"/>
</dbReference>
<dbReference type="PANTHER" id="PTHR11941:SF54">
    <property type="entry name" value="ENOYL-COA HYDRATASE, MITOCHONDRIAL"/>
    <property type="match status" value="1"/>
</dbReference>
<dbReference type="KEGG" id="gjf:M493_07575"/>
<dbReference type="PATRIC" id="fig|1345697.3.peg.1435"/>
<proteinExistence type="inferred from homology"/>
<evidence type="ECO:0000256" key="1">
    <source>
        <dbReference type="ARBA" id="ARBA00005254"/>
    </source>
</evidence>
<dbReference type="PANTHER" id="PTHR11941">
    <property type="entry name" value="ENOYL-COA HYDRATASE-RELATED"/>
    <property type="match status" value="1"/>
</dbReference>
<dbReference type="InterPro" id="IPR014748">
    <property type="entry name" value="Enoyl-CoA_hydra_C"/>
</dbReference>
<dbReference type="Gene3D" id="3.90.226.10">
    <property type="entry name" value="2-enoyl-CoA Hydratase, Chain A, domain 1"/>
    <property type="match status" value="1"/>
</dbReference>
<sequence length="259" mass="27977">MNYEFLQYEIDHRTAVVYIDRPPLNPLNTKVFRELAALIDELDANSQVGAIIITGTGEKAFVAGADIHEMMNLDLAGMMEMNKISRATFSKIESASKPVIAAVNGLALGGGCELALACDLRICSENAKFAFPEVNLGIIPGGGGTQRLPRIVGQGVAKELLYFGEMIDAKRALAIHLVNKVVPADELLPTAKEWAEKLAQKPAIAMRMLKEAVNTGANVDLQSGLIVETACFGNAFATEDRKEGMRAFAEKRKPVFVGK</sequence>
<gene>
    <name evidence="4" type="ORF">M493_07575</name>
</gene>
<dbReference type="HOGENOM" id="CLU_009834_7_6_9"/>
<comment type="similarity">
    <text evidence="1 3">Belongs to the enoyl-CoA hydratase/isomerase family.</text>
</comment>
<dbReference type="FunFam" id="1.10.12.10:FF:000001">
    <property type="entry name" value="Probable enoyl-CoA hydratase, mitochondrial"/>
    <property type="match status" value="1"/>
</dbReference>
<accession>S5ZCA6</accession>
<dbReference type="Pfam" id="PF00378">
    <property type="entry name" value="ECH_1"/>
    <property type="match status" value="1"/>
</dbReference>
<dbReference type="Gene3D" id="1.10.12.10">
    <property type="entry name" value="Lyase 2-enoyl-coa Hydratase, Chain A, domain 2"/>
    <property type="match status" value="1"/>
</dbReference>
<dbReference type="CDD" id="cd06558">
    <property type="entry name" value="crotonase-like"/>
    <property type="match status" value="1"/>
</dbReference>
<keyword evidence="2" id="KW-0456">Lyase</keyword>
<evidence type="ECO:0000313" key="5">
    <source>
        <dbReference type="Proteomes" id="UP000015500"/>
    </source>
</evidence>
<dbReference type="STRING" id="1921421.M493_07575"/>
<dbReference type="EMBL" id="CP006254">
    <property type="protein sequence ID" value="AGT31800.1"/>
    <property type="molecule type" value="Genomic_DNA"/>
</dbReference>
<dbReference type="FunFam" id="3.90.226.10:FF:000009">
    <property type="entry name" value="Carnitinyl-CoA dehydratase"/>
    <property type="match status" value="1"/>
</dbReference>
<organism evidence="4 5">
    <name type="scientific">Geobacillus genomosp. 3</name>
    <dbReference type="NCBI Taxonomy" id="1921421"/>
    <lineage>
        <taxon>Bacteria</taxon>
        <taxon>Bacillati</taxon>
        <taxon>Bacillota</taxon>
        <taxon>Bacilli</taxon>
        <taxon>Bacillales</taxon>
        <taxon>Anoxybacillaceae</taxon>
        <taxon>Geobacillus</taxon>
    </lineage>
</organism>